<evidence type="ECO:0008006" key="4">
    <source>
        <dbReference type="Google" id="ProtNLM"/>
    </source>
</evidence>
<gene>
    <name evidence="2" type="ORF">A3H63_00975</name>
</gene>
<accession>A0A1G1ZW50</accession>
<dbReference type="EMBL" id="MHJM01000001">
    <property type="protein sequence ID" value="OGY68366.1"/>
    <property type="molecule type" value="Genomic_DNA"/>
</dbReference>
<evidence type="ECO:0000313" key="2">
    <source>
        <dbReference type="EMBL" id="OGY68366.1"/>
    </source>
</evidence>
<comment type="caution">
    <text evidence="2">The sequence shown here is derived from an EMBL/GenBank/DDBJ whole genome shotgun (WGS) entry which is preliminary data.</text>
</comment>
<protein>
    <recommendedName>
        <fullName evidence="4">DUF5673 domain-containing protein</fullName>
    </recommendedName>
</protein>
<keyword evidence="1" id="KW-0812">Transmembrane</keyword>
<organism evidence="2 3">
    <name type="scientific">Candidatus Harrisonbacteria bacterium RIFCSPLOWO2_02_FULL_45_10c</name>
    <dbReference type="NCBI Taxonomy" id="1798410"/>
    <lineage>
        <taxon>Bacteria</taxon>
        <taxon>Candidatus Harrisoniibacteriota</taxon>
    </lineage>
</organism>
<reference evidence="2 3" key="1">
    <citation type="journal article" date="2016" name="Nat. Commun.">
        <title>Thousands of microbial genomes shed light on interconnected biogeochemical processes in an aquifer system.</title>
        <authorList>
            <person name="Anantharaman K."/>
            <person name="Brown C.T."/>
            <person name="Hug L.A."/>
            <person name="Sharon I."/>
            <person name="Castelle C.J."/>
            <person name="Probst A.J."/>
            <person name="Thomas B.C."/>
            <person name="Singh A."/>
            <person name="Wilkins M.J."/>
            <person name="Karaoz U."/>
            <person name="Brodie E.L."/>
            <person name="Williams K.H."/>
            <person name="Hubbard S.S."/>
            <person name="Banfield J.F."/>
        </authorList>
    </citation>
    <scope>NUCLEOTIDE SEQUENCE [LARGE SCALE GENOMIC DNA]</scope>
</reference>
<evidence type="ECO:0000256" key="1">
    <source>
        <dbReference type="SAM" id="Phobius"/>
    </source>
</evidence>
<evidence type="ECO:0000313" key="3">
    <source>
        <dbReference type="Proteomes" id="UP000176284"/>
    </source>
</evidence>
<name>A0A1G1ZW50_9BACT</name>
<feature type="transmembrane region" description="Helical" evidence="1">
    <location>
        <begin position="47"/>
        <end position="64"/>
    </location>
</feature>
<keyword evidence="1" id="KW-0472">Membrane</keyword>
<keyword evidence="1" id="KW-1133">Transmembrane helix</keyword>
<dbReference type="Proteomes" id="UP000176284">
    <property type="component" value="Unassembled WGS sequence"/>
</dbReference>
<sequence length="158" mass="18672">MNNENLPEVIKWEAPEFEYSYKGVGWYWTSILASIVLILISIWQGNLLFIIFIIVAEILFVFWGREYPKTIQFTLNRKGISIGSLKEYAFEDFQGFHIKESESADELILKTKNRLHLYVKIVLPHSNREMVKQFISRHLPAMEYEESLHDHFSKLIGF</sequence>
<dbReference type="AlphaFoldDB" id="A0A1G1ZW50"/>
<feature type="transmembrane region" description="Helical" evidence="1">
    <location>
        <begin position="25"/>
        <end position="42"/>
    </location>
</feature>
<proteinExistence type="predicted"/>